<name>A0A931JAK0_9BURK</name>
<dbReference type="GO" id="GO:0006643">
    <property type="term" value="P:membrane lipid metabolic process"/>
    <property type="evidence" value="ECO:0007669"/>
    <property type="project" value="TreeGrafter"/>
</dbReference>
<dbReference type="GO" id="GO:0008610">
    <property type="term" value="P:lipid biosynthetic process"/>
    <property type="evidence" value="ECO:0007669"/>
    <property type="project" value="InterPro"/>
</dbReference>
<keyword evidence="9" id="KW-1185">Reference proteome</keyword>
<sequence>MKTHPLYPAAAFGGLAAWALGYAAAWPLEAVVLGWSLAMLAWGIWLERRQPFDPDWQRARPGEACTDRCSALVLLGVVDPLLKAALPLAVLALWPASGAWQAPLALQAVLALLWMELAKYASHRLHHEWPLLWRLHALHHSSERLYWLNNFRFHPLNYALNQTLALLPLLMLGVAPEALSLALAFSQPVLVLQHLNADVRSGFWNRVFSTNEAHRWHHSARPEEANANYGAALLIWDQLFGTYRWPVPGERPARIGLFGNGGGYPARASYLKQLLGGCCA</sequence>
<evidence type="ECO:0000256" key="1">
    <source>
        <dbReference type="ARBA" id="ARBA00004127"/>
    </source>
</evidence>
<evidence type="ECO:0000259" key="7">
    <source>
        <dbReference type="Pfam" id="PF04116"/>
    </source>
</evidence>
<keyword evidence="3" id="KW-1133">Transmembrane helix</keyword>
<dbReference type="Pfam" id="PF04116">
    <property type="entry name" value="FA_hydroxylase"/>
    <property type="match status" value="1"/>
</dbReference>
<dbReference type="InterPro" id="IPR006694">
    <property type="entry name" value="Fatty_acid_hydroxylase"/>
</dbReference>
<dbReference type="GO" id="GO:0050479">
    <property type="term" value="F:glyceryl-ether monooxygenase activity"/>
    <property type="evidence" value="ECO:0007669"/>
    <property type="project" value="TreeGrafter"/>
</dbReference>
<reference evidence="8" key="1">
    <citation type="submission" date="2020-12" db="EMBL/GenBank/DDBJ databases">
        <title>The genome sequence of Inhella sp. 1Y17.</title>
        <authorList>
            <person name="Liu Y."/>
        </authorList>
    </citation>
    <scope>NUCLEOTIDE SEQUENCE</scope>
    <source>
        <strain evidence="8">1Y17</strain>
    </source>
</reference>
<dbReference type="PANTHER" id="PTHR21624:SF1">
    <property type="entry name" value="ALKYLGLYCEROL MONOOXYGENASE"/>
    <property type="match status" value="1"/>
</dbReference>
<keyword evidence="5" id="KW-0443">Lipid metabolism</keyword>
<organism evidence="8 9">
    <name type="scientific">Inhella proteolytica</name>
    <dbReference type="NCBI Taxonomy" id="2795029"/>
    <lineage>
        <taxon>Bacteria</taxon>
        <taxon>Pseudomonadati</taxon>
        <taxon>Pseudomonadota</taxon>
        <taxon>Betaproteobacteria</taxon>
        <taxon>Burkholderiales</taxon>
        <taxon>Sphaerotilaceae</taxon>
        <taxon>Inhella</taxon>
    </lineage>
</organism>
<evidence type="ECO:0000313" key="9">
    <source>
        <dbReference type="Proteomes" id="UP000613266"/>
    </source>
</evidence>
<dbReference type="GO" id="GO:0005506">
    <property type="term" value="F:iron ion binding"/>
    <property type="evidence" value="ECO:0007669"/>
    <property type="project" value="InterPro"/>
</dbReference>
<evidence type="ECO:0000256" key="3">
    <source>
        <dbReference type="ARBA" id="ARBA00022989"/>
    </source>
</evidence>
<evidence type="ECO:0000256" key="2">
    <source>
        <dbReference type="ARBA" id="ARBA00022692"/>
    </source>
</evidence>
<dbReference type="GO" id="GO:0016020">
    <property type="term" value="C:membrane"/>
    <property type="evidence" value="ECO:0007669"/>
    <property type="project" value="GOC"/>
</dbReference>
<dbReference type="EMBL" id="JAEDAK010000022">
    <property type="protein sequence ID" value="MBH9579442.1"/>
    <property type="molecule type" value="Genomic_DNA"/>
</dbReference>
<dbReference type="AlphaFoldDB" id="A0A931JAK0"/>
<evidence type="ECO:0000256" key="5">
    <source>
        <dbReference type="ARBA" id="ARBA00023098"/>
    </source>
</evidence>
<dbReference type="Proteomes" id="UP000613266">
    <property type="component" value="Unassembled WGS sequence"/>
</dbReference>
<accession>A0A931JAK0</accession>
<keyword evidence="2" id="KW-0812">Transmembrane</keyword>
<dbReference type="PANTHER" id="PTHR21624">
    <property type="entry name" value="STEROL DESATURASE-RELATED PROTEIN"/>
    <property type="match status" value="1"/>
</dbReference>
<gene>
    <name evidence="8" type="ORF">I7X39_21300</name>
</gene>
<comment type="subcellular location">
    <subcellularLocation>
        <location evidence="1">Endomembrane system</location>
        <topology evidence="1">Multi-pass membrane protein</topology>
    </subcellularLocation>
</comment>
<feature type="domain" description="Fatty acid hydroxylase" evidence="7">
    <location>
        <begin position="109"/>
        <end position="242"/>
    </location>
</feature>
<evidence type="ECO:0000256" key="6">
    <source>
        <dbReference type="ARBA" id="ARBA00023136"/>
    </source>
</evidence>
<dbReference type="RefSeq" id="WP_198113354.1">
    <property type="nucleotide sequence ID" value="NZ_JAEDAK010000022.1"/>
</dbReference>
<protein>
    <submittedName>
        <fullName evidence="8">Sterol desaturase family protein</fullName>
    </submittedName>
</protein>
<keyword evidence="6" id="KW-0472">Membrane</keyword>
<keyword evidence="4" id="KW-0560">Oxidoreductase</keyword>
<evidence type="ECO:0000313" key="8">
    <source>
        <dbReference type="EMBL" id="MBH9579442.1"/>
    </source>
</evidence>
<comment type="caution">
    <text evidence="8">The sequence shown here is derived from an EMBL/GenBank/DDBJ whole genome shotgun (WGS) entry which is preliminary data.</text>
</comment>
<evidence type="ECO:0000256" key="4">
    <source>
        <dbReference type="ARBA" id="ARBA00023002"/>
    </source>
</evidence>
<proteinExistence type="predicted"/>
<dbReference type="GO" id="GO:0012505">
    <property type="term" value="C:endomembrane system"/>
    <property type="evidence" value="ECO:0007669"/>
    <property type="project" value="UniProtKB-SubCell"/>
</dbReference>
<dbReference type="InterPro" id="IPR051689">
    <property type="entry name" value="Sterol_desaturase/TMEM195"/>
</dbReference>